<proteinExistence type="predicted"/>
<evidence type="ECO:0000313" key="2">
    <source>
        <dbReference type="Proteomes" id="UP001064048"/>
    </source>
</evidence>
<organism evidence="1 2">
    <name type="scientific">Choristoneura fumiferana</name>
    <name type="common">Spruce budworm moth</name>
    <name type="synonym">Archips fumiferana</name>
    <dbReference type="NCBI Taxonomy" id="7141"/>
    <lineage>
        <taxon>Eukaryota</taxon>
        <taxon>Metazoa</taxon>
        <taxon>Ecdysozoa</taxon>
        <taxon>Arthropoda</taxon>
        <taxon>Hexapoda</taxon>
        <taxon>Insecta</taxon>
        <taxon>Pterygota</taxon>
        <taxon>Neoptera</taxon>
        <taxon>Endopterygota</taxon>
        <taxon>Lepidoptera</taxon>
        <taxon>Glossata</taxon>
        <taxon>Ditrysia</taxon>
        <taxon>Tortricoidea</taxon>
        <taxon>Tortricidae</taxon>
        <taxon>Tortricinae</taxon>
        <taxon>Choristoneura</taxon>
    </lineage>
</organism>
<evidence type="ECO:0000313" key="1">
    <source>
        <dbReference type="EMBL" id="KAI8421171.1"/>
    </source>
</evidence>
<dbReference type="EMBL" id="CM046113">
    <property type="protein sequence ID" value="KAI8421171.1"/>
    <property type="molecule type" value="Genomic_DNA"/>
</dbReference>
<keyword evidence="2" id="KW-1185">Reference proteome</keyword>
<sequence length="105" mass="12032">MARNIEMMSRRRLEPDLNTIAKRFKTLENKINVADTSESDDWPVEFLDSSEDDGVTDDPILEQNEEVKEEIVKIEGDTFNIPDEIRVLLGDVQDPSKTLGKKIIQ</sequence>
<accession>A0ACC0JAR0</accession>
<dbReference type="Proteomes" id="UP001064048">
    <property type="component" value="Chromosome 13"/>
</dbReference>
<name>A0ACC0JAR0_CHOFU</name>
<protein>
    <submittedName>
        <fullName evidence="1">Uncharacterized protein</fullName>
    </submittedName>
</protein>
<comment type="caution">
    <text evidence="1">The sequence shown here is derived from an EMBL/GenBank/DDBJ whole genome shotgun (WGS) entry which is preliminary data.</text>
</comment>
<reference evidence="1 2" key="1">
    <citation type="journal article" date="2022" name="Genome Biol. Evol.">
        <title>The Spruce Budworm Genome: Reconstructing the Evolutionary History of Antifreeze Proteins.</title>
        <authorList>
            <person name="Beliveau C."/>
            <person name="Gagne P."/>
            <person name="Picq S."/>
            <person name="Vernygora O."/>
            <person name="Keeling C.I."/>
            <person name="Pinkney K."/>
            <person name="Doucet D."/>
            <person name="Wen F."/>
            <person name="Johnston J.S."/>
            <person name="Maaroufi H."/>
            <person name="Boyle B."/>
            <person name="Laroche J."/>
            <person name="Dewar K."/>
            <person name="Juretic N."/>
            <person name="Blackburn G."/>
            <person name="Nisole A."/>
            <person name="Brunet B."/>
            <person name="Brandao M."/>
            <person name="Lumley L."/>
            <person name="Duan J."/>
            <person name="Quan G."/>
            <person name="Lucarotti C.J."/>
            <person name="Roe A.D."/>
            <person name="Sperling F.A.H."/>
            <person name="Levesque R.C."/>
            <person name="Cusson M."/>
        </authorList>
    </citation>
    <scope>NUCLEOTIDE SEQUENCE [LARGE SCALE GENOMIC DNA]</scope>
    <source>
        <strain evidence="1">Glfc:IPQL:Cfum</strain>
    </source>
</reference>
<gene>
    <name evidence="1" type="ORF">MSG28_008242</name>
</gene>